<dbReference type="InterPro" id="IPR001138">
    <property type="entry name" value="Zn2Cys6_DnaBD"/>
</dbReference>
<dbReference type="AlphaFoldDB" id="A3LQ68"/>
<dbReference type="Pfam" id="PF00172">
    <property type="entry name" value="Zn_clus"/>
    <property type="match status" value="1"/>
</dbReference>
<dbReference type="InParanoid" id="A3LQ68"/>
<dbReference type="OrthoDB" id="5600212at2759"/>
<dbReference type="RefSeq" id="XP_001382653.2">
    <property type="nucleotide sequence ID" value="XM_001382616.1"/>
</dbReference>
<feature type="compositionally biased region" description="Polar residues" evidence="1">
    <location>
        <begin position="466"/>
        <end position="480"/>
    </location>
</feature>
<feature type="compositionally biased region" description="Basic residues" evidence="1">
    <location>
        <begin position="481"/>
        <end position="494"/>
    </location>
</feature>
<feature type="compositionally biased region" description="Polar residues" evidence="1">
    <location>
        <begin position="18"/>
        <end position="28"/>
    </location>
</feature>
<gene>
    <name evidence="3" type="primary">FCR1</name>
    <name evidence="3" type="ORF">PICST_67083</name>
</gene>
<dbReference type="PROSITE" id="PS00463">
    <property type="entry name" value="ZN2_CY6_FUNGAL_1"/>
    <property type="match status" value="1"/>
</dbReference>
<dbReference type="InterPro" id="IPR052783">
    <property type="entry name" value="Metabolic/Drug-Res_Regulator"/>
</dbReference>
<protein>
    <submittedName>
        <fullName evidence="3">FCR1 zinc finger transcription factor</fullName>
    </submittedName>
</protein>
<accession>A3LQ68</accession>
<evidence type="ECO:0000256" key="1">
    <source>
        <dbReference type="SAM" id="MobiDB-lite"/>
    </source>
</evidence>
<dbReference type="HOGENOM" id="CLU_031215_0_0_1"/>
<dbReference type="SMART" id="SM00066">
    <property type="entry name" value="GAL4"/>
    <property type="match status" value="1"/>
</dbReference>
<dbReference type="GO" id="GO:0008270">
    <property type="term" value="F:zinc ion binding"/>
    <property type="evidence" value="ECO:0007669"/>
    <property type="project" value="InterPro"/>
</dbReference>
<sequence length="609" mass="66780">MNPVSPPSPTDEAGHSTLGISASGNVGYSSSHIKKKRVGKACDSCRIKKTKCDGKKPCNRCIIDNKICVFTEKKKPKEKNHPQGYVELLETRLDILTKSLEKLIELSRPSLPFLEEILQDGKRTRRMKTEFESDSNDELSSDEDSQSPGTQTRVKKEKDFSIDELDHNSTVVPDEDSIPINRVVSYLINSEGLLNNLPVEWEAGAMLAANYVPKNMDKYSKVFAEHKLNVTEKNEIENHNHNHTEFGPSPSSLAVHRDQLFQHSQFSNKRQNNQVAVKREDDHPVLYEDGEDMAITSPTASALSQTSLTEQLNLNEFSLGGFSSGGLVVAGTGHFENANNTNSLSSYASSNNDFTMSDIDTDSVSSYSQGQLHHGKMPSHQISQIQNHQLQSQKFIKSASISPAEIENFPRRANSIFLSNSQGCEGQPPSSVTKSGSISSLTSKYENHNLAMPVSSATPPPETLRRSSSSLIQRPCSPSHQKAKNSGHVHKAQFHPHSSSNKSSTSGTVVSNNGNEFHISGNYIGKRSSYSSVSSTNSNATTPSIIVAHTTPTLFGGSSTVTTSLSPQNQGFPFYDNQDSSKDFDNFVLTFDELPSTAFKINPTIHESP</sequence>
<dbReference type="SUPFAM" id="SSF57701">
    <property type="entry name" value="Zn2/Cys6 DNA-binding domain"/>
    <property type="match status" value="1"/>
</dbReference>
<organism evidence="3 4">
    <name type="scientific">Scheffersomyces stipitis (strain ATCC 58785 / CBS 6054 / NBRC 10063 / NRRL Y-11545)</name>
    <name type="common">Yeast</name>
    <name type="synonym">Pichia stipitis</name>
    <dbReference type="NCBI Taxonomy" id="322104"/>
    <lineage>
        <taxon>Eukaryota</taxon>
        <taxon>Fungi</taxon>
        <taxon>Dikarya</taxon>
        <taxon>Ascomycota</taxon>
        <taxon>Saccharomycotina</taxon>
        <taxon>Pichiomycetes</taxon>
        <taxon>Debaryomycetaceae</taxon>
        <taxon>Scheffersomyces</taxon>
    </lineage>
</organism>
<dbReference type="KEGG" id="pic:PICST_67083"/>
<proteinExistence type="predicted"/>
<dbReference type="Proteomes" id="UP000002258">
    <property type="component" value="Chromosome 2"/>
</dbReference>
<dbReference type="PANTHER" id="PTHR47655:SF3">
    <property type="entry name" value="ZN(II)2CYS6 TRANSCRIPTION FACTOR (EUROFUNG)"/>
    <property type="match status" value="1"/>
</dbReference>
<dbReference type="PANTHER" id="PTHR47655">
    <property type="entry name" value="QUINIC ACID UTILIZATION ACTIVATOR"/>
    <property type="match status" value="1"/>
</dbReference>
<dbReference type="EMBL" id="CP000496">
    <property type="protein sequence ID" value="ABN64624.2"/>
    <property type="molecule type" value="Genomic_DNA"/>
</dbReference>
<dbReference type="STRING" id="322104.A3LQ68"/>
<feature type="region of interest" description="Disordered" evidence="1">
    <location>
        <begin position="1"/>
        <end position="28"/>
    </location>
</feature>
<feature type="compositionally biased region" description="Low complexity" evidence="1">
    <location>
        <begin position="498"/>
        <end position="513"/>
    </location>
</feature>
<evidence type="ECO:0000313" key="3">
    <source>
        <dbReference type="EMBL" id="ABN64624.2"/>
    </source>
</evidence>
<dbReference type="eggNOG" id="ENOG502S8N8">
    <property type="taxonomic scope" value="Eukaryota"/>
</dbReference>
<feature type="region of interest" description="Disordered" evidence="1">
    <location>
        <begin position="124"/>
        <end position="160"/>
    </location>
</feature>
<dbReference type="InterPro" id="IPR036864">
    <property type="entry name" value="Zn2-C6_fun-type_DNA-bd_sf"/>
</dbReference>
<dbReference type="GeneID" id="4836999"/>
<name>A3LQ68_PICST</name>
<evidence type="ECO:0000313" key="4">
    <source>
        <dbReference type="Proteomes" id="UP000002258"/>
    </source>
</evidence>
<dbReference type="PROSITE" id="PS50048">
    <property type="entry name" value="ZN2_CY6_FUNGAL_2"/>
    <property type="match status" value="1"/>
</dbReference>
<feature type="compositionally biased region" description="Acidic residues" evidence="1">
    <location>
        <begin position="132"/>
        <end position="145"/>
    </location>
</feature>
<dbReference type="GO" id="GO:0000981">
    <property type="term" value="F:DNA-binding transcription factor activity, RNA polymerase II-specific"/>
    <property type="evidence" value="ECO:0007669"/>
    <property type="project" value="InterPro"/>
</dbReference>
<feature type="region of interest" description="Disordered" evidence="1">
    <location>
        <begin position="419"/>
        <end position="438"/>
    </location>
</feature>
<feature type="domain" description="Zn(2)-C6 fungal-type" evidence="2">
    <location>
        <begin position="41"/>
        <end position="70"/>
    </location>
</feature>
<reference evidence="3 4" key="1">
    <citation type="journal article" date="2007" name="Nat. Biotechnol.">
        <title>Genome sequence of the lignocellulose-bioconverting and xylose-fermenting yeast Pichia stipitis.</title>
        <authorList>
            <person name="Jeffries T.W."/>
            <person name="Grigoriev I.V."/>
            <person name="Grimwood J."/>
            <person name="Laplaza J.M."/>
            <person name="Aerts A."/>
            <person name="Salamov A."/>
            <person name="Schmutz J."/>
            <person name="Lindquist E."/>
            <person name="Dehal P."/>
            <person name="Shapiro H."/>
            <person name="Jin Y.S."/>
            <person name="Passoth V."/>
            <person name="Richardson P.M."/>
        </authorList>
    </citation>
    <scope>NUCLEOTIDE SEQUENCE [LARGE SCALE GENOMIC DNA]</scope>
    <source>
        <strain evidence="4">ATCC 58785 / CBS 6054 / NBRC 10063 / NRRL Y-11545</strain>
    </source>
</reference>
<feature type="region of interest" description="Disordered" evidence="1">
    <location>
        <begin position="449"/>
        <end position="513"/>
    </location>
</feature>
<keyword evidence="4" id="KW-1185">Reference proteome</keyword>
<dbReference type="CDD" id="cd00067">
    <property type="entry name" value="GAL4"/>
    <property type="match status" value="1"/>
</dbReference>
<dbReference type="Gene3D" id="4.10.240.10">
    <property type="entry name" value="Zn(2)-C6 fungal-type DNA-binding domain"/>
    <property type="match status" value="1"/>
</dbReference>
<evidence type="ECO:0000259" key="2">
    <source>
        <dbReference type="PROSITE" id="PS50048"/>
    </source>
</evidence>